<evidence type="ECO:0000313" key="3">
    <source>
        <dbReference type="Proteomes" id="UP000077266"/>
    </source>
</evidence>
<evidence type="ECO:0000313" key="2">
    <source>
        <dbReference type="EMBL" id="KZV82984.1"/>
    </source>
</evidence>
<sequence length="167" mass="17508">MQPLAARHANSALVKSPCPLPAANPSRPRRPFSQASSSLSPGCARGPDSLPPSPAPVSHEPVTSESEPATCQPPCPQLLARVPDILPFQPAQTLLDPAMLALLTRSLHAHLPPMPRAQPRSLVPRGDDHQSAAASALAKGSPGRHGLAVTFPGPHAYAITLHWPSRT</sequence>
<evidence type="ECO:0000256" key="1">
    <source>
        <dbReference type="SAM" id="MobiDB-lite"/>
    </source>
</evidence>
<reference evidence="2 3" key="1">
    <citation type="journal article" date="2016" name="Mol. Biol. Evol.">
        <title>Comparative Genomics of Early-Diverging Mushroom-Forming Fungi Provides Insights into the Origins of Lignocellulose Decay Capabilities.</title>
        <authorList>
            <person name="Nagy L.G."/>
            <person name="Riley R."/>
            <person name="Tritt A."/>
            <person name="Adam C."/>
            <person name="Daum C."/>
            <person name="Floudas D."/>
            <person name="Sun H."/>
            <person name="Yadav J.S."/>
            <person name="Pangilinan J."/>
            <person name="Larsson K.H."/>
            <person name="Matsuura K."/>
            <person name="Barry K."/>
            <person name="Labutti K."/>
            <person name="Kuo R."/>
            <person name="Ohm R.A."/>
            <person name="Bhattacharya S.S."/>
            <person name="Shirouzu T."/>
            <person name="Yoshinaga Y."/>
            <person name="Martin F.M."/>
            <person name="Grigoriev I.V."/>
            <person name="Hibbett D.S."/>
        </authorList>
    </citation>
    <scope>NUCLEOTIDE SEQUENCE [LARGE SCALE GENOMIC DNA]</scope>
    <source>
        <strain evidence="2 3">HHB12029</strain>
    </source>
</reference>
<dbReference type="Proteomes" id="UP000077266">
    <property type="component" value="Unassembled WGS sequence"/>
</dbReference>
<protein>
    <submittedName>
        <fullName evidence="2">Uncharacterized protein</fullName>
    </submittedName>
</protein>
<dbReference type="InParanoid" id="A0A165CRU0"/>
<keyword evidence="3" id="KW-1185">Reference proteome</keyword>
<feature type="region of interest" description="Disordered" evidence="1">
    <location>
        <begin position="1"/>
        <end position="76"/>
    </location>
</feature>
<accession>A0A165CRU0</accession>
<name>A0A165CRU0_EXIGL</name>
<proteinExistence type="predicted"/>
<dbReference type="EMBL" id="KV426295">
    <property type="protein sequence ID" value="KZV82984.1"/>
    <property type="molecule type" value="Genomic_DNA"/>
</dbReference>
<dbReference type="AlphaFoldDB" id="A0A165CRU0"/>
<organism evidence="2 3">
    <name type="scientific">Exidia glandulosa HHB12029</name>
    <dbReference type="NCBI Taxonomy" id="1314781"/>
    <lineage>
        <taxon>Eukaryota</taxon>
        <taxon>Fungi</taxon>
        <taxon>Dikarya</taxon>
        <taxon>Basidiomycota</taxon>
        <taxon>Agaricomycotina</taxon>
        <taxon>Agaricomycetes</taxon>
        <taxon>Auriculariales</taxon>
        <taxon>Exidiaceae</taxon>
        <taxon>Exidia</taxon>
    </lineage>
</organism>
<gene>
    <name evidence="2" type="ORF">EXIGLDRAFT_330874</name>
</gene>